<dbReference type="Gene3D" id="3.30.1020.10">
    <property type="entry name" value="Antioxidant, Horf6, Chain A, domain2"/>
    <property type="match status" value="1"/>
</dbReference>
<protein>
    <submittedName>
        <fullName evidence="10">Probable 1-cys peroxiredoxin</fullName>
    </submittedName>
</protein>
<accession>M1VEP0</accession>
<dbReference type="PIRSF" id="PIRSF000239">
    <property type="entry name" value="AHPC"/>
    <property type="match status" value="1"/>
</dbReference>
<dbReference type="Gene3D" id="3.40.30.10">
    <property type="entry name" value="Glutaredoxin"/>
    <property type="match status" value="1"/>
</dbReference>
<evidence type="ECO:0000256" key="2">
    <source>
        <dbReference type="ARBA" id="ARBA00022559"/>
    </source>
</evidence>
<dbReference type="SMR" id="M1VEP0"/>
<sequence>MSRALLINDVAPDFEAETQLGPIKFSEYAKDSWVILFSHPRDFTPVCTTELARAAQLQEEFARRGVKMLALSCDDVESHNSWVQDVGAYGKTEVKYPIIADPERKIAKLYNMLPAADPGRDNMPFTVRSVFIIDSSRRIRAMVTYPAPIGRNFDELLRVVDALQTSDRLHCATPVDWKPGSRVIVPSNVPDALVQKHFADGLEVVDLPSKKSYLRYGSTSPS</sequence>
<dbReference type="InterPro" id="IPR036249">
    <property type="entry name" value="Thioredoxin-like_sf"/>
</dbReference>
<name>M1VEP0_CYAM1</name>
<dbReference type="GO" id="GO:0045454">
    <property type="term" value="P:cell redox homeostasis"/>
    <property type="evidence" value="ECO:0007669"/>
    <property type="project" value="TreeGrafter"/>
</dbReference>
<evidence type="ECO:0000256" key="8">
    <source>
        <dbReference type="PIRSR" id="PIRSR000239-1"/>
    </source>
</evidence>
<dbReference type="EMBL" id="AP006485">
    <property type="protein sequence ID" value="BAM78983.1"/>
    <property type="molecule type" value="Genomic_DNA"/>
</dbReference>
<comment type="similarity">
    <text evidence="1">Belongs to the peroxiredoxin family. AhpC/Prx1 subfamily.</text>
</comment>
<evidence type="ECO:0000259" key="9">
    <source>
        <dbReference type="PROSITE" id="PS51352"/>
    </source>
</evidence>
<dbReference type="InterPro" id="IPR019479">
    <property type="entry name" value="Peroxiredoxin_C"/>
</dbReference>
<keyword evidence="3 7" id="KW-0049">Antioxidant</keyword>
<gene>
    <name evidence="10" type="ORF">CYME_CMC039C</name>
</gene>
<dbReference type="InterPro" id="IPR045020">
    <property type="entry name" value="PRX_1cys"/>
</dbReference>
<evidence type="ECO:0000313" key="10">
    <source>
        <dbReference type="EMBL" id="BAM78983.1"/>
    </source>
</evidence>
<dbReference type="Pfam" id="PF00578">
    <property type="entry name" value="AhpC-TSA"/>
    <property type="match status" value="1"/>
</dbReference>
<keyword evidence="11" id="KW-1185">Reference proteome</keyword>
<dbReference type="PROSITE" id="PS51352">
    <property type="entry name" value="THIOREDOXIN_2"/>
    <property type="match status" value="1"/>
</dbReference>
<dbReference type="STRING" id="280699.M1VEP0"/>
<dbReference type="AlphaFoldDB" id="M1VEP0"/>
<dbReference type="InterPro" id="IPR000866">
    <property type="entry name" value="AhpC/TSA"/>
</dbReference>
<dbReference type="eggNOG" id="KOG0854">
    <property type="taxonomic scope" value="Eukaryota"/>
</dbReference>
<evidence type="ECO:0000256" key="5">
    <source>
        <dbReference type="ARBA" id="ARBA00023284"/>
    </source>
</evidence>
<proteinExistence type="inferred from homology"/>
<evidence type="ECO:0000256" key="6">
    <source>
        <dbReference type="ARBA" id="ARBA00025719"/>
    </source>
</evidence>
<keyword evidence="2 7" id="KW-0575">Peroxidase</keyword>
<reference evidence="10 11" key="2">
    <citation type="journal article" date="2007" name="BMC Biol.">
        <title>A 100%-complete sequence reveals unusually simple genomic features in the hot-spring red alga Cyanidioschyzon merolae.</title>
        <authorList>
            <person name="Nozaki H."/>
            <person name="Takano H."/>
            <person name="Misumi O."/>
            <person name="Terasawa K."/>
            <person name="Matsuzaki M."/>
            <person name="Maruyama S."/>
            <person name="Nishida K."/>
            <person name="Yagisawa F."/>
            <person name="Yoshida Y."/>
            <person name="Fujiwara T."/>
            <person name="Takio S."/>
            <person name="Tamura K."/>
            <person name="Chung S.J."/>
            <person name="Nakamura S."/>
            <person name="Kuroiwa H."/>
            <person name="Tanaka K."/>
            <person name="Sato N."/>
            <person name="Kuroiwa T."/>
        </authorList>
    </citation>
    <scope>NUCLEOTIDE SEQUENCE [LARGE SCALE GENOMIC DNA]</scope>
    <source>
        <strain evidence="10 11">10D</strain>
    </source>
</reference>
<dbReference type="GO" id="GO:0008379">
    <property type="term" value="F:thioredoxin peroxidase activity"/>
    <property type="evidence" value="ECO:0007669"/>
    <property type="project" value="TreeGrafter"/>
</dbReference>
<dbReference type="SUPFAM" id="SSF52833">
    <property type="entry name" value="Thioredoxin-like"/>
    <property type="match status" value="1"/>
</dbReference>
<organism evidence="10 11">
    <name type="scientific">Cyanidioschyzon merolae (strain NIES-3377 / 10D)</name>
    <name type="common">Unicellular red alga</name>
    <dbReference type="NCBI Taxonomy" id="280699"/>
    <lineage>
        <taxon>Eukaryota</taxon>
        <taxon>Rhodophyta</taxon>
        <taxon>Bangiophyceae</taxon>
        <taxon>Cyanidiales</taxon>
        <taxon>Cyanidiaceae</taxon>
        <taxon>Cyanidioschyzon</taxon>
    </lineage>
</organism>
<dbReference type="KEGG" id="cme:CYME_CMC039C"/>
<evidence type="ECO:0000256" key="4">
    <source>
        <dbReference type="ARBA" id="ARBA00023002"/>
    </source>
</evidence>
<dbReference type="OrthoDB" id="2996783at2759"/>
<dbReference type="FunFam" id="3.40.30.10:FF:000011">
    <property type="entry name" value="Peroxiredoxin PRX1"/>
    <property type="match status" value="1"/>
</dbReference>
<comment type="function">
    <text evidence="7">Thiol-specific peroxidase that catalyzes the reduction of hydrogen peroxide and organic hydroperoxides to water and alcohols, respectively.</text>
</comment>
<dbReference type="PANTHER" id="PTHR10681">
    <property type="entry name" value="THIOREDOXIN PEROXIDASE"/>
    <property type="match status" value="1"/>
</dbReference>
<dbReference type="GO" id="GO:0042744">
    <property type="term" value="P:hydrogen peroxide catabolic process"/>
    <property type="evidence" value="ECO:0007669"/>
    <property type="project" value="TreeGrafter"/>
</dbReference>
<dbReference type="CDD" id="cd03016">
    <property type="entry name" value="PRX_1cys"/>
    <property type="match status" value="1"/>
</dbReference>
<dbReference type="Proteomes" id="UP000007014">
    <property type="component" value="Chromosome 3"/>
</dbReference>
<evidence type="ECO:0000313" key="11">
    <source>
        <dbReference type="Proteomes" id="UP000007014"/>
    </source>
</evidence>
<feature type="domain" description="Thioredoxin" evidence="9">
    <location>
        <begin position="5"/>
        <end position="165"/>
    </location>
</feature>
<dbReference type="PANTHER" id="PTHR10681:SF128">
    <property type="entry name" value="THIOREDOXIN-DEPENDENT PEROXIDE REDUCTASE, MITOCHONDRIAL"/>
    <property type="match status" value="1"/>
</dbReference>
<evidence type="ECO:0000256" key="1">
    <source>
        <dbReference type="ARBA" id="ARBA00009796"/>
    </source>
</evidence>
<keyword evidence="4 7" id="KW-0560">Oxidoreductase</keyword>
<keyword evidence="5 7" id="KW-0676">Redox-active center</keyword>
<dbReference type="InterPro" id="IPR013766">
    <property type="entry name" value="Thioredoxin_domain"/>
</dbReference>
<dbReference type="GO" id="GO:0006979">
    <property type="term" value="P:response to oxidative stress"/>
    <property type="evidence" value="ECO:0007669"/>
    <property type="project" value="TreeGrafter"/>
</dbReference>
<reference evidence="10 11" key="1">
    <citation type="journal article" date="2004" name="Nature">
        <title>Genome sequence of the ultrasmall unicellular red alga Cyanidioschyzon merolae 10D.</title>
        <authorList>
            <person name="Matsuzaki M."/>
            <person name="Misumi O."/>
            <person name="Shin-i T."/>
            <person name="Maruyama S."/>
            <person name="Takahara M."/>
            <person name="Miyagishima S."/>
            <person name="Mori T."/>
            <person name="Nishida K."/>
            <person name="Yagisawa F."/>
            <person name="Nishida K."/>
            <person name="Yoshida Y."/>
            <person name="Nishimura Y."/>
            <person name="Nakao S."/>
            <person name="Kobayashi T."/>
            <person name="Momoyama Y."/>
            <person name="Higashiyama T."/>
            <person name="Minoda A."/>
            <person name="Sano M."/>
            <person name="Nomoto H."/>
            <person name="Oishi K."/>
            <person name="Hayashi H."/>
            <person name="Ohta F."/>
            <person name="Nishizaka S."/>
            <person name="Haga S."/>
            <person name="Miura S."/>
            <person name="Morishita T."/>
            <person name="Kabeya Y."/>
            <person name="Terasawa K."/>
            <person name="Suzuki Y."/>
            <person name="Ishii Y."/>
            <person name="Asakawa S."/>
            <person name="Takano H."/>
            <person name="Ohta N."/>
            <person name="Kuroiwa H."/>
            <person name="Tanaka K."/>
            <person name="Shimizu N."/>
            <person name="Sugano S."/>
            <person name="Sato N."/>
            <person name="Nozaki H."/>
            <person name="Ogasawara N."/>
            <person name="Kohara Y."/>
            <person name="Kuroiwa T."/>
        </authorList>
    </citation>
    <scope>NUCLEOTIDE SEQUENCE [LARGE SCALE GENOMIC DNA]</scope>
    <source>
        <strain evidence="10 11">10D</strain>
    </source>
</reference>
<feature type="active site" description="Cysteine sulfenic acid (-SOH) intermediate; for peroxidase activity" evidence="8">
    <location>
        <position position="47"/>
    </location>
</feature>
<evidence type="ECO:0000256" key="3">
    <source>
        <dbReference type="ARBA" id="ARBA00022862"/>
    </source>
</evidence>
<comment type="similarity">
    <text evidence="6">Belongs to the peroxiredoxin family. Prx6 subfamily.</text>
</comment>
<dbReference type="GO" id="GO:0005829">
    <property type="term" value="C:cytosol"/>
    <property type="evidence" value="ECO:0007669"/>
    <property type="project" value="TreeGrafter"/>
</dbReference>
<evidence type="ECO:0000256" key="7">
    <source>
        <dbReference type="PIRNR" id="PIRNR000239"/>
    </source>
</evidence>
<dbReference type="GeneID" id="16992425"/>
<dbReference type="InterPro" id="IPR024706">
    <property type="entry name" value="Peroxiredoxin_AhpC-typ"/>
</dbReference>
<dbReference type="GO" id="GO:0033554">
    <property type="term" value="P:cellular response to stress"/>
    <property type="evidence" value="ECO:0007669"/>
    <property type="project" value="TreeGrafter"/>
</dbReference>
<dbReference type="RefSeq" id="XP_005535269.1">
    <property type="nucleotide sequence ID" value="XM_005535212.1"/>
</dbReference>
<dbReference type="Pfam" id="PF10417">
    <property type="entry name" value="1-cysPrx_C"/>
    <property type="match status" value="1"/>
</dbReference>
<dbReference type="InterPro" id="IPR050217">
    <property type="entry name" value="Peroxiredoxin"/>
</dbReference>